<dbReference type="FunFam" id="3.40.1350.60:FF:000001">
    <property type="entry name" value="Sugar fermentation stimulation protein A"/>
    <property type="match status" value="1"/>
</dbReference>
<comment type="similarity">
    <text evidence="1">Belongs to the SfsA family.</text>
</comment>
<dbReference type="PANTHER" id="PTHR30545:SF2">
    <property type="entry name" value="SUGAR FERMENTATION STIMULATION PROTEIN A"/>
    <property type="match status" value="1"/>
</dbReference>
<evidence type="ECO:0000259" key="3">
    <source>
        <dbReference type="Pfam" id="PF17746"/>
    </source>
</evidence>
<sequence length="240" mass="26199">MQCPPLQPAVLVKRYKRFLADVQLPHGEIITVHCPNTGAMTGCAEPGSQVWLSTSDNPKRKYRHTWELAQSPAGHWVGIHSAKANALVVEAIEQGVISPLQGYAQLRTELKYGDENSRIDIHLATEQGEQCFVEVKSVTLLAQPDTGLGVFPDAVSARGSKHIRELMAVKQQGHRAVLFFCVQHSGITSVAPADLIDSVYAQTFREAMAAGVEVLAYGAELNQHEVRLSSALPVIAQQDR</sequence>
<feature type="domain" description="Sugar fermentation stimulation protein C-terminal" evidence="2">
    <location>
        <begin position="84"/>
        <end position="224"/>
    </location>
</feature>
<dbReference type="HAMAP" id="MF_00095">
    <property type="entry name" value="SfsA"/>
    <property type="match status" value="1"/>
</dbReference>
<dbReference type="Gene3D" id="3.40.1350.60">
    <property type="match status" value="1"/>
</dbReference>
<dbReference type="InterPro" id="IPR005224">
    <property type="entry name" value="SfsA"/>
</dbReference>
<accession>A0A9J6RS99</accession>
<proteinExistence type="inferred from homology"/>
<protein>
    <recommendedName>
        <fullName evidence="1">Sugar fermentation stimulation protein homolog</fullName>
    </recommendedName>
</protein>
<evidence type="ECO:0000313" key="4">
    <source>
        <dbReference type="EMBL" id="MCZ0867055.1"/>
    </source>
</evidence>
<dbReference type="EMBL" id="JAPTGG010000021">
    <property type="protein sequence ID" value="MCZ0867055.1"/>
    <property type="molecule type" value="Genomic_DNA"/>
</dbReference>
<reference evidence="4 5" key="1">
    <citation type="submission" date="2022-12" db="EMBL/GenBank/DDBJ databases">
        <title>Dasania phycosphaerae sp. nov., isolated from particulate material of the south coast of Korea.</title>
        <authorList>
            <person name="Jiang Y."/>
        </authorList>
    </citation>
    <scope>NUCLEOTIDE SEQUENCE [LARGE SCALE GENOMIC DNA]</scope>
    <source>
        <strain evidence="4 5">GY-19</strain>
    </source>
</reference>
<dbReference type="InterPro" id="IPR041465">
    <property type="entry name" value="SfsA_N"/>
</dbReference>
<evidence type="ECO:0000313" key="5">
    <source>
        <dbReference type="Proteomes" id="UP001069090"/>
    </source>
</evidence>
<feature type="domain" description="SfsA N-terminal OB" evidence="3">
    <location>
        <begin position="12"/>
        <end position="79"/>
    </location>
</feature>
<dbReference type="FunFam" id="2.40.50.580:FF:000001">
    <property type="entry name" value="Sugar fermentation stimulation protein A"/>
    <property type="match status" value="1"/>
</dbReference>
<dbReference type="Pfam" id="PF17746">
    <property type="entry name" value="SfsA_N"/>
    <property type="match status" value="1"/>
</dbReference>
<evidence type="ECO:0000259" key="2">
    <source>
        <dbReference type="Pfam" id="PF03749"/>
    </source>
</evidence>
<dbReference type="NCBIfam" id="TIGR00230">
    <property type="entry name" value="sfsA"/>
    <property type="match status" value="1"/>
</dbReference>
<dbReference type="RefSeq" id="WP_258332984.1">
    <property type="nucleotide sequence ID" value="NZ_JAPTGG010000021.1"/>
</dbReference>
<dbReference type="InterPro" id="IPR040452">
    <property type="entry name" value="SfsA_C"/>
</dbReference>
<dbReference type="Pfam" id="PF03749">
    <property type="entry name" value="SfsA"/>
    <property type="match status" value="1"/>
</dbReference>
<keyword evidence="5" id="KW-1185">Reference proteome</keyword>
<dbReference type="CDD" id="cd22359">
    <property type="entry name" value="SfsA-like_bacterial"/>
    <property type="match status" value="1"/>
</dbReference>
<dbReference type="AlphaFoldDB" id="A0A9J6RS99"/>
<organism evidence="4 5">
    <name type="scientific">Dasania phycosphaerae</name>
    <dbReference type="NCBI Taxonomy" id="2950436"/>
    <lineage>
        <taxon>Bacteria</taxon>
        <taxon>Pseudomonadati</taxon>
        <taxon>Pseudomonadota</taxon>
        <taxon>Gammaproteobacteria</taxon>
        <taxon>Cellvibrionales</taxon>
        <taxon>Spongiibacteraceae</taxon>
        <taxon>Dasania</taxon>
    </lineage>
</organism>
<comment type="caution">
    <text evidence="4">The sequence shown here is derived from an EMBL/GenBank/DDBJ whole genome shotgun (WGS) entry which is preliminary data.</text>
</comment>
<evidence type="ECO:0000256" key="1">
    <source>
        <dbReference type="HAMAP-Rule" id="MF_00095"/>
    </source>
</evidence>
<gene>
    <name evidence="1 4" type="primary">sfsA</name>
    <name evidence="4" type="ORF">O0V09_17795</name>
</gene>
<dbReference type="PANTHER" id="PTHR30545">
    <property type="entry name" value="SUGAR FERMENTATION STIMULATION PROTEIN A"/>
    <property type="match status" value="1"/>
</dbReference>
<dbReference type="Proteomes" id="UP001069090">
    <property type="component" value="Unassembled WGS sequence"/>
</dbReference>
<dbReference type="GO" id="GO:0003677">
    <property type="term" value="F:DNA binding"/>
    <property type="evidence" value="ECO:0007669"/>
    <property type="project" value="InterPro"/>
</dbReference>
<dbReference type="Gene3D" id="2.40.50.580">
    <property type="match status" value="1"/>
</dbReference>
<name>A0A9J6RS99_9GAMM</name>